<dbReference type="AlphaFoldDB" id="A0A3N2C0V5"/>
<reference evidence="2 3" key="1">
    <citation type="submission" date="2018-11" db="EMBL/GenBank/DDBJ databases">
        <title>Sequencing the genomes of 1000 actinobacteria strains.</title>
        <authorList>
            <person name="Klenk H.-P."/>
        </authorList>
    </citation>
    <scope>NUCLEOTIDE SEQUENCE [LARGE SCALE GENOMIC DNA]</scope>
    <source>
        <strain evidence="2 3">DSM 14012</strain>
    </source>
</reference>
<comment type="caution">
    <text evidence="2">The sequence shown here is derived from an EMBL/GenBank/DDBJ whole genome shotgun (WGS) entry which is preliminary data.</text>
</comment>
<accession>A0A3N2C0V5</accession>
<dbReference type="GO" id="GO:0004222">
    <property type="term" value="F:metalloendopeptidase activity"/>
    <property type="evidence" value="ECO:0007669"/>
    <property type="project" value="TreeGrafter"/>
</dbReference>
<dbReference type="InterPro" id="IPR016047">
    <property type="entry name" value="M23ase_b-sheet_dom"/>
</dbReference>
<protein>
    <submittedName>
        <fullName evidence="2">Peptidase M23-like protein</fullName>
    </submittedName>
</protein>
<dbReference type="SUPFAM" id="SSF51261">
    <property type="entry name" value="Duplicated hybrid motif"/>
    <property type="match status" value="1"/>
</dbReference>
<gene>
    <name evidence="2" type="ORF">EDD42_1187</name>
</gene>
<keyword evidence="3" id="KW-1185">Reference proteome</keyword>
<proteinExistence type="predicted"/>
<dbReference type="Pfam" id="PF01551">
    <property type="entry name" value="Peptidase_M23"/>
    <property type="match status" value="1"/>
</dbReference>
<dbReference type="InterPro" id="IPR011055">
    <property type="entry name" value="Dup_hybrid_motif"/>
</dbReference>
<dbReference type="PANTHER" id="PTHR21666">
    <property type="entry name" value="PEPTIDASE-RELATED"/>
    <property type="match status" value="1"/>
</dbReference>
<name>A0A3N2C0V5_9MICO</name>
<dbReference type="Gene3D" id="2.70.70.10">
    <property type="entry name" value="Glucose Permease (Domain IIA)"/>
    <property type="match status" value="1"/>
</dbReference>
<organism evidence="2 3">
    <name type="scientific">Plantibacter flavus</name>
    <dbReference type="NCBI Taxonomy" id="150123"/>
    <lineage>
        <taxon>Bacteria</taxon>
        <taxon>Bacillati</taxon>
        <taxon>Actinomycetota</taxon>
        <taxon>Actinomycetes</taxon>
        <taxon>Micrococcales</taxon>
        <taxon>Microbacteriaceae</taxon>
        <taxon>Plantibacter</taxon>
    </lineage>
</organism>
<evidence type="ECO:0000259" key="1">
    <source>
        <dbReference type="Pfam" id="PF01551"/>
    </source>
</evidence>
<dbReference type="CDD" id="cd12797">
    <property type="entry name" value="M23_peptidase"/>
    <property type="match status" value="1"/>
</dbReference>
<dbReference type="EMBL" id="RKHL01000001">
    <property type="protein sequence ID" value="ROR81135.1"/>
    <property type="molecule type" value="Genomic_DNA"/>
</dbReference>
<dbReference type="InterPro" id="IPR050570">
    <property type="entry name" value="Cell_wall_metabolism_enzyme"/>
</dbReference>
<evidence type="ECO:0000313" key="2">
    <source>
        <dbReference type="EMBL" id="ROR81135.1"/>
    </source>
</evidence>
<dbReference type="RefSeq" id="WP_159453313.1">
    <property type="nucleotide sequence ID" value="NZ_FXAP01000001.1"/>
</dbReference>
<sequence length="220" mass="23435">MALHDFSIHSPSTVILADNRDAGQSWARHLRDAGPGRGGVDVVAPVGTPVYAWADGTVTRQPNNGTAGNVARLHLAHDPGWILDYKHLSSYVDLVNGVARKGQLIGYSGQSGAPGQPHVHYNLVDPQGNRQNPWLYVSGTAQAGTVTPTTQGVQEMRLIQQTNRGIAVVGAGYYKSLTPEELPLALAVWGAPVVFASEREFDLARSVSVNGVQALVSVKK</sequence>
<dbReference type="Proteomes" id="UP000266915">
    <property type="component" value="Unassembled WGS sequence"/>
</dbReference>
<dbReference type="PANTHER" id="PTHR21666:SF270">
    <property type="entry name" value="MUREIN HYDROLASE ACTIVATOR ENVC"/>
    <property type="match status" value="1"/>
</dbReference>
<evidence type="ECO:0000313" key="3">
    <source>
        <dbReference type="Proteomes" id="UP000266915"/>
    </source>
</evidence>
<feature type="domain" description="M23ase beta-sheet core" evidence="1">
    <location>
        <begin position="38"/>
        <end position="133"/>
    </location>
</feature>